<evidence type="ECO:0000313" key="3">
    <source>
        <dbReference type="Proteomes" id="UP000023541"/>
    </source>
</evidence>
<dbReference type="Proteomes" id="UP000023541">
    <property type="component" value="Unassembled WGS sequence"/>
</dbReference>
<reference evidence="2 3" key="1">
    <citation type="submission" date="2014-04" db="EMBL/GenBank/DDBJ databases">
        <title>Aquimarina sp. 22II-S11-z7 Genome Sequencing.</title>
        <authorList>
            <person name="Lai Q."/>
        </authorList>
    </citation>
    <scope>NUCLEOTIDE SEQUENCE [LARGE SCALE GENOMIC DNA]</scope>
    <source>
        <strain evidence="2 3">22II-S11-z7</strain>
    </source>
</reference>
<sequence>MKKLKFYSNLWKISVVIVLVLGALFAYIPSIQVDNLINIQFSDNLLEFNELVKSPLYFKTNTYYDFVFIIAYSFLFYYSLRVFEHTLSLTLKPWLFIVCFIPGLFDYIENISGLFLVDLIGNDSGKNASNIFYVFYWFVRLKWVFVIFFILMTVTISLYYFVLTIERWIEILFFPKKVK</sequence>
<feature type="transmembrane region" description="Helical" evidence="1">
    <location>
        <begin position="137"/>
        <end position="162"/>
    </location>
</feature>
<dbReference type="OrthoDB" id="1161352at2"/>
<organism evidence="2 3">
    <name type="scientific">Aquimarina atlantica</name>
    <dbReference type="NCBI Taxonomy" id="1317122"/>
    <lineage>
        <taxon>Bacteria</taxon>
        <taxon>Pseudomonadati</taxon>
        <taxon>Bacteroidota</taxon>
        <taxon>Flavobacteriia</taxon>
        <taxon>Flavobacteriales</taxon>
        <taxon>Flavobacteriaceae</taxon>
        <taxon>Aquimarina</taxon>
    </lineage>
</organism>
<gene>
    <name evidence="2" type="ORF">ATO12_02260</name>
</gene>
<evidence type="ECO:0000256" key="1">
    <source>
        <dbReference type="SAM" id="Phobius"/>
    </source>
</evidence>
<protein>
    <submittedName>
        <fullName evidence="2">Uncharacterized protein</fullName>
    </submittedName>
</protein>
<evidence type="ECO:0000313" key="2">
    <source>
        <dbReference type="EMBL" id="EZH75633.1"/>
    </source>
</evidence>
<dbReference type="AlphaFoldDB" id="A0A023C150"/>
<comment type="caution">
    <text evidence="2">The sequence shown here is derived from an EMBL/GenBank/DDBJ whole genome shotgun (WGS) entry which is preliminary data.</text>
</comment>
<feature type="transmembrane region" description="Helical" evidence="1">
    <location>
        <begin position="9"/>
        <end position="28"/>
    </location>
</feature>
<dbReference type="RefSeq" id="WP_034238255.1">
    <property type="nucleotide sequence ID" value="NZ_AQRA01000001.1"/>
</dbReference>
<feature type="transmembrane region" description="Helical" evidence="1">
    <location>
        <begin position="63"/>
        <end position="83"/>
    </location>
</feature>
<dbReference type="eggNOG" id="ENOG5030R3Z">
    <property type="taxonomic scope" value="Bacteria"/>
</dbReference>
<proteinExistence type="predicted"/>
<feature type="transmembrane region" description="Helical" evidence="1">
    <location>
        <begin position="95"/>
        <end position="117"/>
    </location>
</feature>
<keyword evidence="3" id="KW-1185">Reference proteome</keyword>
<keyword evidence="1" id="KW-0812">Transmembrane</keyword>
<keyword evidence="1" id="KW-0472">Membrane</keyword>
<name>A0A023C150_9FLAO</name>
<keyword evidence="1" id="KW-1133">Transmembrane helix</keyword>
<dbReference type="STRING" id="1317122.ATO12_02260"/>
<accession>A0A023C150</accession>
<dbReference type="EMBL" id="AQRA01000001">
    <property type="protein sequence ID" value="EZH75633.1"/>
    <property type="molecule type" value="Genomic_DNA"/>
</dbReference>